<dbReference type="EMBL" id="CP036279">
    <property type="protein sequence ID" value="QDU62770.1"/>
    <property type="molecule type" value="Genomic_DNA"/>
</dbReference>
<evidence type="ECO:0000313" key="3">
    <source>
        <dbReference type="Proteomes" id="UP000317093"/>
    </source>
</evidence>
<name>A0A518B716_9BACT</name>
<keyword evidence="1" id="KW-0812">Transmembrane</keyword>
<reference evidence="2 3" key="1">
    <citation type="submission" date="2019-02" db="EMBL/GenBank/DDBJ databases">
        <title>Deep-cultivation of Planctomycetes and their phenomic and genomic characterization uncovers novel biology.</title>
        <authorList>
            <person name="Wiegand S."/>
            <person name="Jogler M."/>
            <person name="Boedeker C."/>
            <person name="Pinto D."/>
            <person name="Vollmers J."/>
            <person name="Rivas-Marin E."/>
            <person name="Kohn T."/>
            <person name="Peeters S.H."/>
            <person name="Heuer A."/>
            <person name="Rast P."/>
            <person name="Oberbeckmann S."/>
            <person name="Bunk B."/>
            <person name="Jeske O."/>
            <person name="Meyerdierks A."/>
            <person name="Storesund J.E."/>
            <person name="Kallscheuer N."/>
            <person name="Luecker S."/>
            <person name="Lage O.M."/>
            <person name="Pohl T."/>
            <person name="Merkel B.J."/>
            <person name="Hornburger P."/>
            <person name="Mueller R.-W."/>
            <person name="Bruemmer F."/>
            <person name="Labrenz M."/>
            <person name="Spormann A.M."/>
            <person name="Op den Camp H."/>
            <person name="Overmann J."/>
            <person name="Amann R."/>
            <person name="Jetten M.S.M."/>
            <person name="Mascher T."/>
            <person name="Medema M.H."/>
            <person name="Devos D.P."/>
            <person name="Kaster A.-K."/>
            <person name="Ovreas L."/>
            <person name="Rohde M."/>
            <person name="Galperin M.Y."/>
            <person name="Jogler C."/>
        </authorList>
    </citation>
    <scope>NUCLEOTIDE SEQUENCE [LARGE SCALE GENOMIC DNA]</scope>
    <source>
        <strain evidence="2 3">Pan216</strain>
    </source>
</reference>
<keyword evidence="1" id="KW-0472">Membrane</keyword>
<dbReference type="KEGG" id="knv:Pan216_36400"/>
<dbReference type="AlphaFoldDB" id="A0A518B716"/>
<sequence length="39" mass="4390">MDQFVRTVFGYLNGPMGIVFLGVMLVVSVILVRGDKVYR</sequence>
<evidence type="ECO:0000313" key="2">
    <source>
        <dbReference type="EMBL" id="QDU62770.1"/>
    </source>
</evidence>
<keyword evidence="1" id="KW-1133">Transmembrane helix</keyword>
<feature type="transmembrane region" description="Helical" evidence="1">
    <location>
        <begin position="12"/>
        <end position="32"/>
    </location>
</feature>
<gene>
    <name evidence="2" type="ORF">Pan216_36400</name>
</gene>
<organism evidence="2 3">
    <name type="scientific">Kolteria novifilia</name>
    <dbReference type="NCBI Taxonomy" id="2527975"/>
    <lineage>
        <taxon>Bacteria</taxon>
        <taxon>Pseudomonadati</taxon>
        <taxon>Planctomycetota</taxon>
        <taxon>Planctomycetia</taxon>
        <taxon>Kolteriales</taxon>
        <taxon>Kolteriaceae</taxon>
        <taxon>Kolteria</taxon>
    </lineage>
</organism>
<accession>A0A518B716</accession>
<evidence type="ECO:0000256" key="1">
    <source>
        <dbReference type="SAM" id="Phobius"/>
    </source>
</evidence>
<protein>
    <submittedName>
        <fullName evidence="2">Uncharacterized protein</fullName>
    </submittedName>
</protein>
<dbReference type="Proteomes" id="UP000317093">
    <property type="component" value="Chromosome"/>
</dbReference>
<keyword evidence="3" id="KW-1185">Reference proteome</keyword>
<proteinExistence type="predicted"/>